<reference evidence="1 2" key="1">
    <citation type="journal article" date="2015" name="BMC Genomics">
        <title>Insights from the genome of Ophiocordyceps polyrhachis-furcata to pathogenicity and host specificity in insect fungi.</title>
        <authorList>
            <person name="Wichadakul D."/>
            <person name="Kobmoo N."/>
            <person name="Ingsriswang S."/>
            <person name="Tangphatsornruang S."/>
            <person name="Chantasingh D."/>
            <person name="Luangsa-ard J.J."/>
            <person name="Eurwilaichitr L."/>
        </authorList>
    </citation>
    <scope>NUCLEOTIDE SEQUENCE [LARGE SCALE GENOMIC DNA]</scope>
    <source>
        <strain evidence="1 2">BCC 54312</strain>
    </source>
</reference>
<gene>
    <name evidence="1" type="ORF">L249_2795</name>
</gene>
<organism evidence="1 2">
    <name type="scientific">Ophiocordyceps polyrhachis-furcata BCC 54312</name>
    <dbReference type="NCBI Taxonomy" id="1330021"/>
    <lineage>
        <taxon>Eukaryota</taxon>
        <taxon>Fungi</taxon>
        <taxon>Dikarya</taxon>
        <taxon>Ascomycota</taxon>
        <taxon>Pezizomycotina</taxon>
        <taxon>Sordariomycetes</taxon>
        <taxon>Hypocreomycetidae</taxon>
        <taxon>Hypocreales</taxon>
        <taxon>Ophiocordycipitaceae</taxon>
        <taxon>Ophiocordyceps</taxon>
    </lineage>
</organism>
<sequence length="86" mass="10062">DRTSRFPTASISLTRVRKFESNFIADYESNIILLNEDWQSSNTLANFTILAFLKFLISRKSKENTALRFMLLTKTWHPSAKVNYEL</sequence>
<accession>A0A367LSJ3</accession>
<dbReference type="EMBL" id="LKCN02000001">
    <property type="protein sequence ID" value="RCI17425.1"/>
    <property type="molecule type" value="Genomic_DNA"/>
</dbReference>
<protein>
    <submittedName>
        <fullName evidence="1">Uncharacterized protein</fullName>
    </submittedName>
</protein>
<name>A0A367LSJ3_9HYPO</name>
<feature type="non-terminal residue" evidence="1">
    <location>
        <position position="1"/>
    </location>
</feature>
<comment type="caution">
    <text evidence="1">The sequence shown here is derived from an EMBL/GenBank/DDBJ whole genome shotgun (WGS) entry which is preliminary data.</text>
</comment>
<dbReference type="Proteomes" id="UP000253664">
    <property type="component" value="Unassembled WGS sequence"/>
</dbReference>
<evidence type="ECO:0000313" key="2">
    <source>
        <dbReference type="Proteomes" id="UP000253664"/>
    </source>
</evidence>
<proteinExistence type="predicted"/>
<keyword evidence="2" id="KW-1185">Reference proteome</keyword>
<dbReference type="AlphaFoldDB" id="A0A367LSJ3"/>
<evidence type="ECO:0000313" key="1">
    <source>
        <dbReference type="EMBL" id="RCI17425.1"/>
    </source>
</evidence>